<evidence type="ECO:0000313" key="2">
    <source>
        <dbReference type="EMBL" id="JAB67702.1"/>
    </source>
</evidence>
<name>V5H0D8_ANOGL</name>
<reference evidence="2" key="1">
    <citation type="submission" date="2013-07" db="EMBL/GenBank/DDBJ databases">
        <title>Midgut Transcriptome Profiling of Anoplphora glabripennis, a Lignocellulose Degrading, Wood-Boring Cerambycid.</title>
        <authorList>
            <person name="Scully E.D."/>
            <person name="Hoover K."/>
            <person name="Carlson J.E."/>
            <person name="Tien M."/>
            <person name="Geib S.M."/>
        </authorList>
    </citation>
    <scope>NUCLEOTIDE SEQUENCE</scope>
</reference>
<dbReference type="AlphaFoldDB" id="V5H0D8"/>
<accession>V5H0D8</accession>
<keyword evidence="1" id="KW-0732">Signal</keyword>
<sequence length="180" mass="20771">MLVVPFRILFPLLVYHIHLVNVGKIGEVREKEYLLKDMRFVKNKIEESDPSLHTEVIQKEEDFVFSGDDSDYIESSGYDTDYSEFSGDDIDTIELFGNKDYDGIIGDIDYRFNDNDSGYNVTTENDPFTIDITMEKPTSCNSKYNDSASVNADLIEMLKKQQKKCVLYQNNDSSNFIIYC</sequence>
<dbReference type="EMBL" id="GALX01000764">
    <property type="protein sequence ID" value="JAB67702.1"/>
    <property type="molecule type" value="Transcribed_RNA"/>
</dbReference>
<feature type="chain" id="PRO_5004734821" evidence="1">
    <location>
        <begin position="23"/>
        <end position="180"/>
    </location>
</feature>
<protein>
    <submittedName>
        <fullName evidence="2">Uncharacterized protein</fullName>
    </submittedName>
</protein>
<evidence type="ECO:0000256" key="1">
    <source>
        <dbReference type="SAM" id="SignalP"/>
    </source>
</evidence>
<proteinExistence type="predicted"/>
<feature type="signal peptide" evidence="1">
    <location>
        <begin position="1"/>
        <end position="22"/>
    </location>
</feature>
<organism evidence="2">
    <name type="scientific">Anoplophora glabripennis</name>
    <name type="common">Asian longhorn beetle</name>
    <name type="synonym">Anoplophora nobilis</name>
    <dbReference type="NCBI Taxonomy" id="217634"/>
    <lineage>
        <taxon>Eukaryota</taxon>
        <taxon>Metazoa</taxon>
        <taxon>Ecdysozoa</taxon>
        <taxon>Arthropoda</taxon>
        <taxon>Hexapoda</taxon>
        <taxon>Insecta</taxon>
        <taxon>Pterygota</taxon>
        <taxon>Neoptera</taxon>
        <taxon>Endopterygota</taxon>
        <taxon>Coleoptera</taxon>
        <taxon>Polyphaga</taxon>
        <taxon>Cucujiformia</taxon>
        <taxon>Chrysomeloidea</taxon>
        <taxon>Cerambycidae</taxon>
        <taxon>Lamiinae</taxon>
        <taxon>Lamiini</taxon>
        <taxon>Anoplophora</taxon>
    </lineage>
</organism>